<keyword evidence="3" id="KW-1185">Reference proteome</keyword>
<dbReference type="OrthoDB" id="5324651at2759"/>
<feature type="region of interest" description="Disordered" evidence="1">
    <location>
        <begin position="42"/>
        <end position="68"/>
    </location>
</feature>
<reference evidence="2" key="1">
    <citation type="journal article" date="2017" name="Mycologia">
        <title>Fusarium algeriense, sp. nov., a novel toxigenic crown rot pathogen of durum wheat from Algeria is nested in the Fusarium burgessii species complex.</title>
        <authorList>
            <person name="Laraba I."/>
            <person name="Keddad A."/>
            <person name="Boureghda H."/>
            <person name="Abdallah N."/>
            <person name="Vaughan M.M."/>
            <person name="Proctor R.H."/>
            <person name="Busman M."/>
            <person name="O'Donnell K."/>
        </authorList>
    </citation>
    <scope>NUCLEOTIDE SEQUENCE</scope>
    <source>
        <strain evidence="2">NRRL 25174</strain>
    </source>
</reference>
<evidence type="ECO:0000256" key="1">
    <source>
        <dbReference type="SAM" id="MobiDB-lite"/>
    </source>
</evidence>
<sequence>MADVAVESYSSGIVGHEREPSPTAKSMFPAEEVLSISVPESTAFSKKKRRKKRVESEAQLGPPRLSLSHGKTAFEDEFVASEPHPVVEAPNPVPLGCKADAERAPLEVDIMPAKEEVTHKKLVESPPVEQTNDAADTTITPPVPGEPEEPIYLPFSAQYKLLVHLQQRLENMCFSFAKRVMPDLLQRRGWECAEMVQLQHWMKDDGFQDYVRQKVHDIEQADQLLSLSLIHICTLHRKPINASGLRIVLSSSVELAKVLEEPDSVEEIDHLHGAVAQTTQRLTEETRVLQAHYDAKLHEIAVARAKLDTWEEKTKEFRTKRLEQSRSKANDRIITLIREAECATPKAALPGGSTMGSCLDWVNDLESSLALGDDVQEDVL</sequence>
<organism evidence="2 3">
    <name type="scientific">Fusarium beomiforme</name>
    <dbReference type="NCBI Taxonomy" id="44412"/>
    <lineage>
        <taxon>Eukaryota</taxon>
        <taxon>Fungi</taxon>
        <taxon>Dikarya</taxon>
        <taxon>Ascomycota</taxon>
        <taxon>Pezizomycotina</taxon>
        <taxon>Sordariomycetes</taxon>
        <taxon>Hypocreomycetidae</taxon>
        <taxon>Hypocreales</taxon>
        <taxon>Nectriaceae</taxon>
        <taxon>Fusarium</taxon>
        <taxon>Fusarium burgessii species complex</taxon>
    </lineage>
</organism>
<protein>
    <submittedName>
        <fullName evidence="2">Uncharacterized protein</fullName>
    </submittedName>
</protein>
<comment type="caution">
    <text evidence="2">The sequence shown here is derived from an EMBL/GenBank/DDBJ whole genome shotgun (WGS) entry which is preliminary data.</text>
</comment>
<name>A0A9P5AKA3_9HYPO</name>
<dbReference type="AlphaFoldDB" id="A0A9P5AKA3"/>
<dbReference type="Proteomes" id="UP000730481">
    <property type="component" value="Unassembled WGS sequence"/>
</dbReference>
<evidence type="ECO:0000313" key="2">
    <source>
        <dbReference type="EMBL" id="KAF4340310.1"/>
    </source>
</evidence>
<accession>A0A9P5AKA3</accession>
<reference evidence="2" key="2">
    <citation type="submission" date="2020-02" db="EMBL/GenBank/DDBJ databases">
        <title>Identification and distribution of gene clusters putatively required for synthesis of sphingolipid metabolism inhibitors in phylogenetically diverse species of the filamentous fungus Fusarium.</title>
        <authorList>
            <person name="Kim H.-S."/>
            <person name="Busman M."/>
            <person name="Brown D.W."/>
            <person name="Divon H."/>
            <person name="Uhlig S."/>
            <person name="Proctor R.H."/>
        </authorList>
    </citation>
    <scope>NUCLEOTIDE SEQUENCE</scope>
    <source>
        <strain evidence="2">NRRL 25174</strain>
    </source>
</reference>
<proteinExistence type="predicted"/>
<evidence type="ECO:0000313" key="3">
    <source>
        <dbReference type="Proteomes" id="UP000730481"/>
    </source>
</evidence>
<feature type="region of interest" description="Disordered" evidence="1">
    <location>
        <begin position="1"/>
        <end position="25"/>
    </location>
</feature>
<dbReference type="EMBL" id="PVQB02000243">
    <property type="protein sequence ID" value="KAF4340310.1"/>
    <property type="molecule type" value="Genomic_DNA"/>
</dbReference>
<gene>
    <name evidence="2" type="ORF">FBEOM_5821</name>
</gene>